<evidence type="ECO:0000313" key="2">
    <source>
        <dbReference type="EMBL" id="AXE77249.1"/>
    </source>
</evidence>
<feature type="signal peptide" evidence="1">
    <location>
        <begin position="1"/>
        <end position="30"/>
    </location>
</feature>
<protein>
    <submittedName>
        <fullName evidence="2">Proteinase inhibitor I36 SMPI</fullName>
    </submittedName>
</protein>
<dbReference type="RefSeq" id="WP_114243884.1">
    <property type="nucleotide sequence ID" value="NZ_BMRN01000007.1"/>
</dbReference>
<gene>
    <name evidence="2" type="ORF">C5746_10295</name>
</gene>
<dbReference type="Proteomes" id="UP000252698">
    <property type="component" value="Chromosome"/>
</dbReference>
<keyword evidence="1" id="KW-0732">Signal</keyword>
<evidence type="ECO:0000256" key="1">
    <source>
        <dbReference type="SAM" id="SignalP"/>
    </source>
</evidence>
<dbReference type="AlphaFoldDB" id="A0A2Z5JAE1"/>
<dbReference type="Pfam" id="PF03995">
    <property type="entry name" value="Inhibitor_I36"/>
    <property type="match status" value="1"/>
</dbReference>
<accession>A0A2Z5JAE1</accession>
<reference evidence="2 3" key="1">
    <citation type="journal article" date="2018" name="Front. Microbiol.">
        <title>Genome Sequencing of Streptomyces atratus SCSIOZH16 and Activation Production of Nocardamine via Metabolic Engineering.</title>
        <authorList>
            <person name="Li Y."/>
            <person name="Zhang C."/>
            <person name="Liu C."/>
            <person name="Ju J."/>
            <person name="Ma J."/>
        </authorList>
    </citation>
    <scope>NUCLEOTIDE SEQUENCE [LARGE SCALE GENOMIC DNA]</scope>
    <source>
        <strain evidence="2 3">SCSIO_ZH16</strain>
    </source>
</reference>
<feature type="chain" id="PRO_5016273237" evidence="1">
    <location>
        <begin position="31"/>
        <end position="129"/>
    </location>
</feature>
<dbReference type="GeneID" id="95518877"/>
<dbReference type="EMBL" id="CP027306">
    <property type="protein sequence ID" value="AXE77249.1"/>
    <property type="molecule type" value="Genomic_DNA"/>
</dbReference>
<sequence>MTWKNRTATAASALLLAAGGMLASASPAAADGPCPANRLCVYDQSGFGGNRIASASTNSCFFPQDFTFGSIVSYDNNLSVDAKVWHYYANTNSYSVARTLVAGGFSSNIGIPDLGVAYGDLVCMGNARP</sequence>
<evidence type="ECO:0000313" key="3">
    <source>
        <dbReference type="Proteomes" id="UP000252698"/>
    </source>
</evidence>
<dbReference type="KEGG" id="sata:C5746_10295"/>
<proteinExistence type="predicted"/>
<name>A0A2Z5JAE1_STRAR</name>
<organism evidence="2 3">
    <name type="scientific">Streptomyces atratus</name>
    <dbReference type="NCBI Taxonomy" id="1893"/>
    <lineage>
        <taxon>Bacteria</taxon>
        <taxon>Bacillati</taxon>
        <taxon>Actinomycetota</taxon>
        <taxon>Actinomycetes</taxon>
        <taxon>Kitasatosporales</taxon>
        <taxon>Streptomycetaceae</taxon>
        <taxon>Streptomyces</taxon>
    </lineage>
</organism>